<sequence length="102" mass="11135">MDSGAYGYTLPPLHAQRALQQATKRFPKAAEFCTNARADGHHLASNDWGQHSPLATAAQGHLPESPCFSSHCISLQEKARQRHSPWQCVQVTLTRGVNVSTA</sequence>
<accession>A0A4D9DZQ1</accession>
<gene>
    <name evidence="1" type="ORF">DR999_PMT15717</name>
</gene>
<proteinExistence type="predicted"/>
<evidence type="ECO:0000313" key="1">
    <source>
        <dbReference type="EMBL" id="TFK01955.1"/>
    </source>
</evidence>
<evidence type="ECO:0000313" key="2">
    <source>
        <dbReference type="Proteomes" id="UP000297703"/>
    </source>
</evidence>
<protein>
    <submittedName>
        <fullName evidence="1">Receptor-type tyrosine-protein phosphatase V-like</fullName>
    </submittedName>
</protein>
<reference evidence="1 2" key="2">
    <citation type="submission" date="2019-04" db="EMBL/GenBank/DDBJ databases">
        <title>The genome sequence of big-headed turtle.</title>
        <authorList>
            <person name="Gong S."/>
        </authorList>
    </citation>
    <scope>NUCLEOTIDE SEQUENCE [LARGE SCALE GENOMIC DNA]</scope>
    <source>
        <strain evidence="1">DO16091913</strain>
        <tissue evidence="1">Muscle</tissue>
    </source>
</reference>
<name>A0A4D9DZQ1_9SAUR</name>
<dbReference type="AlphaFoldDB" id="A0A4D9DZQ1"/>
<dbReference type="EMBL" id="QXTE01000203">
    <property type="protein sequence ID" value="TFK01955.1"/>
    <property type="molecule type" value="Genomic_DNA"/>
</dbReference>
<organism evidence="1 2">
    <name type="scientific">Platysternon megacephalum</name>
    <name type="common">big-headed turtle</name>
    <dbReference type="NCBI Taxonomy" id="55544"/>
    <lineage>
        <taxon>Eukaryota</taxon>
        <taxon>Metazoa</taxon>
        <taxon>Chordata</taxon>
        <taxon>Craniata</taxon>
        <taxon>Vertebrata</taxon>
        <taxon>Euteleostomi</taxon>
        <taxon>Archelosauria</taxon>
        <taxon>Testudinata</taxon>
        <taxon>Testudines</taxon>
        <taxon>Cryptodira</taxon>
        <taxon>Durocryptodira</taxon>
        <taxon>Testudinoidea</taxon>
        <taxon>Platysternidae</taxon>
        <taxon>Platysternon</taxon>
    </lineage>
</organism>
<comment type="caution">
    <text evidence="1">The sequence shown here is derived from an EMBL/GenBank/DDBJ whole genome shotgun (WGS) entry which is preliminary data.</text>
</comment>
<keyword evidence="2" id="KW-1185">Reference proteome</keyword>
<reference evidence="1 2" key="1">
    <citation type="submission" date="2019-04" db="EMBL/GenBank/DDBJ databases">
        <title>Draft genome of the big-headed turtle Platysternon megacephalum.</title>
        <authorList>
            <person name="Gong S."/>
        </authorList>
    </citation>
    <scope>NUCLEOTIDE SEQUENCE [LARGE SCALE GENOMIC DNA]</scope>
    <source>
        <strain evidence="1">DO16091913</strain>
        <tissue evidence="1">Muscle</tissue>
    </source>
</reference>
<dbReference type="Proteomes" id="UP000297703">
    <property type="component" value="Unassembled WGS sequence"/>
</dbReference>
<keyword evidence="1" id="KW-0675">Receptor</keyword>